<keyword evidence="3" id="KW-0012">Acyltransferase</keyword>
<dbReference type="STRING" id="92835.RS81_02736"/>
<dbReference type="EMBL" id="JYIZ01000055">
    <property type="protein sequence ID" value="KJL38462.1"/>
    <property type="molecule type" value="Genomic_DNA"/>
</dbReference>
<dbReference type="PATRIC" id="fig|92835.4.peg.2772"/>
<dbReference type="InterPro" id="IPR051159">
    <property type="entry name" value="Hexapeptide_acetyltransf"/>
</dbReference>
<dbReference type="RefSeq" id="WP_052682587.1">
    <property type="nucleotide sequence ID" value="NZ_BSES01000003.1"/>
</dbReference>
<dbReference type="PROSITE" id="PS00101">
    <property type="entry name" value="HEXAPEP_TRANSFERASES"/>
    <property type="match status" value="1"/>
</dbReference>
<dbReference type="PANTHER" id="PTHR23416">
    <property type="entry name" value="SIALIC ACID SYNTHASE-RELATED"/>
    <property type="match status" value="1"/>
</dbReference>
<evidence type="ECO:0000256" key="2">
    <source>
        <dbReference type="ARBA" id="ARBA00022737"/>
    </source>
</evidence>
<protein>
    <submittedName>
        <fullName evidence="3">Acetyltransferase</fullName>
        <ecNumber evidence="3">2.3.1.-</ecNumber>
    </submittedName>
</protein>
<evidence type="ECO:0000313" key="3">
    <source>
        <dbReference type="EMBL" id="KJL38462.1"/>
    </source>
</evidence>
<dbReference type="SUPFAM" id="SSF51161">
    <property type="entry name" value="Trimeric LpxA-like enzymes"/>
    <property type="match status" value="1"/>
</dbReference>
<evidence type="ECO:0000313" key="4">
    <source>
        <dbReference type="Proteomes" id="UP000033956"/>
    </source>
</evidence>
<dbReference type="Gene3D" id="2.160.10.10">
    <property type="entry name" value="Hexapeptide repeat proteins"/>
    <property type="match status" value="1"/>
</dbReference>
<evidence type="ECO:0000256" key="1">
    <source>
        <dbReference type="ARBA" id="ARBA00022679"/>
    </source>
</evidence>
<sequence length="186" mass="20224">MNGMTTMQNAARLRDAMYTAFVRGGFAEFGDRSRIMLPFRSGNPHMVSVGRQVLIGPSSWFMVPRLDHPGPVIHLHDRVRMNQTSITAVQEVVIEEAAELARGVYISDHMHGFDDPDLPIRDQDLVRVAPVRIGRGAWLGQNVVVMPGVTIGAGAVVGANSVVTRDIPARTVAVGAPARVIRELVP</sequence>
<organism evidence="3 4">
    <name type="scientific">Microbacterium terrae</name>
    <dbReference type="NCBI Taxonomy" id="69369"/>
    <lineage>
        <taxon>Bacteria</taxon>
        <taxon>Bacillati</taxon>
        <taxon>Actinomycetota</taxon>
        <taxon>Actinomycetes</taxon>
        <taxon>Micrococcales</taxon>
        <taxon>Microbacteriaceae</taxon>
        <taxon>Microbacterium</taxon>
    </lineage>
</organism>
<dbReference type="InterPro" id="IPR011004">
    <property type="entry name" value="Trimer_LpxA-like_sf"/>
</dbReference>
<dbReference type="AlphaFoldDB" id="A0A0M2H2I9"/>
<reference evidence="3 4" key="1">
    <citation type="submission" date="2015-02" db="EMBL/GenBank/DDBJ databases">
        <title>Draft genome sequences of ten Microbacterium spp. with emphasis on heavy metal contaminated environments.</title>
        <authorList>
            <person name="Corretto E."/>
        </authorList>
    </citation>
    <scope>NUCLEOTIDE SEQUENCE [LARGE SCALE GENOMIC DNA]</scope>
    <source>
        <strain evidence="3 4">DSM 12510</strain>
    </source>
</reference>
<dbReference type="GO" id="GO:0016746">
    <property type="term" value="F:acyltransferase activity"/>
    <property type="evidence" value="ECO:0007669"/>
    <property type="project" value="UniProtKB-KW"/>
</dbReference>
<gene>
    <name evidence="3" type="ORF">RS81_02736</name>
</gene>
<accession>A0A0M2H2I9</accession>
<comment type="caution">
    <text evidence="3">The sequence shown here is derived from an EMBL/GenBank/DDBJ whole genome shotgun (WGS) entry which is preliminary data.</text>
</comment>
<dbReference type="InterPro" id="IPR018357">
    <property type="entry name" value="Hexapep_transf_CS"/>
</dbReference>
<proteinExistence type="predicted"/>
<keyword evidence="4" id="KW-1185">Reference proteome</keyword>
<dbReference type="EC" id="2.3.1.-" evidence="3"/>
<dbReference type="InterPro" id="IPR001451">
    <property type="entry name" value="Hexapep"/>
</dbReference>
<name>A0A0M2H2I9_9MICO</name>
<keyword evidence="2" id="KW-0677">Repeat</keyword>
<keyword evidence="1 3" id="KW-0808">Transferase</keyword>
<dbReference type="OrthoDB" id="2643438at2"/>
<dbReference type="PANTHER" id="PTHR23416:SF78">
    <property type="entry name" value="LIPOPOLYSACCHARIDE BIOSYNTHESIS O-ACETYL TRANSFERASE WBBJ-RELATED"/>
    <property type="match status" value="1"/>
</dbReference>
<dbReference type="Proteomes" id="UP000033956">
    <property type="component" value="Unassembled WGS sequence"/>
</dbReference>
<dbReference type="CDD" id="cd04647">
    <property type="entry name" value="LbH_MAT_like"/>
    <property type="match status" value="1"/>
</dbReference>
<dbReference type="Pfam" id="PF00132">
    <property type="entry name" value="Hexapep"/>
    <property type="match status" value="1"/>
</dbReference>